<evidence type="ECO:0000256" key="5">
    <source>
        <dbReference type="ARBA" id="ARBA00012483"/>
    </source>
</evidence>
<dbReference type="EC" id="2.3.2.27" evidence="5"/>
<keyword evidence="14" id="KW-1133">Transmembrane helix</keyword>
<evidence type="ECO:0000256" key="10">
    <source>
        <dbReference type="ARBA" id="ARBA00022771"/>
    </source>
</evidence>
<dbReference type="InterPro" id="IPR025654">
    <property type="entry name" value="PEX2/10"/>
</dbReference>
<evidence type="ECO:0000256" key="9">
    <source>
        <dbReference type="ARBA" id="ARBA00022723"/>
    </source>
</evidence>
<comment type="catalytic activity">
    <reaction evidence="1">
        <text>S-ubiquitinyl-[E2 ubiquitin-conjugating enzyme]-L-cysteine + [acceptor protein]-L-lysine = [E2 ubiquitin-conjugating enzyme]-L-cysteine + N(6)-ubiquitinyl-[acceptor protein]-L-lysine.</text>
        <dbReference type="EC" id="2.3.2.27"/>
    </reaction>
</comment>
<keyword evidence="10" id="KW-0863">Zinc-finger</keyword>
<evidence type="ECO:0000256" key="14">
    <source>
        <dbReference type="ARBA" id="ARBA00022989"/>
    </source>
</evidence>
<keyword evidence="12" id="KW-0862">Zinc</keyword>
<evidence type="ECO:0000256" key="4">
    <source>
        <dbReference type="ARBA" id="ARBA00008704"/>
    </source>
</evidence>
<organism evidence="18 19">
    <name type="scientific">Tricholomella constricta</name>
    <dbReference type="NCBI Taxonomy" id="117010"/>
    <lineage>
        <taxon>Eukaryota</taxon>
        <taxon>Fungi</taxon>
        <taxon>Dikarya</taxon>
        <taxon>Basidiomycota</taxon>
        <taxon>Agaricomycotina</taxon>
        <taxon>Agaricomycetes</taxon>
        <taxon>Agaricomycetidae</taxon>
        <taxon>Agaricales</taxon>
        <taxon>Tricholomatineae</taxon>
        <taxon>Lyophyllaceae</taxon>
        <taxon>Tricholomella</taxon>
    </lineage>
</organism>
<evidence type="ECO:0000256" key="6">
    <source>
        <dbReference type="ARBA" id="ARBA00022448"/>
    </source>
</evidence>
<keyword evidence="8" id="KW-0812">Transmembrane</keyword>
<dbReference type="OrthoDB" id="6270329at2759"/>
<protein>
    <recommendedName>
        <fullName evidence="5">RING-type E3 ubiquitin transferase</fullName>
        <ecNumber evidence="5">2.3.2.27</ecNumber>
    </recommendedName>
</protein>
<evidence type="ECO:0000256" key="15">
    <source>
        <dbReference type="ARBA" id="ARBA00023136"/>
    </source>
</evidence>
<evidence type="ECO:0000256" key="7">
    <source>
        <dbReference type="ARBA" id="ARBA00022679"/>
    </source>
</evidence>
<comment type="pathway">
    <text evidence="3">Protein modification; protein ubiquitination.</text>
</comment>
<evidence type="ECO:0000313" key="18">
    <source>
        <dbReference type="EMBL" id="KAF5377295.1"/>
    </source>
</evidence>
<dbReference type="PANTHER" id="PTHR23350">
    <property type="entry name" value="PEROXISOME ASSEMBLY PROTEIN 10"/>
    <property type="match status" value="1"/>
</dbReference>
<dbReference type="AlphaFoldDB" id="A0A8H5H6H9"/>
<name>A0A8H5H6H9_9AGAR</name>
<reference evidence="18 19" key="1">
    <citation type="journal article" date="2020" name="ISME J.">
        <title>Uncovering the hidden diversity of litter-decomposition mechanisms in mushroom-forming fungi.</title>
        <authorList>
            <person name="Floudas D."/>
            <person name="Bentzer J."/>
            <person name="Ahren D."/>
            <person name="Johansson T."/>
            <person name="Persson P."/>
            <person name="Tunlid A."/>
        </authorList>
    </citation>
    <scope>NUCLEOTIDE SEQUENCE [LARGE SCALE GENOMIC DNA]</scope>
    <source>
        <strain evidence="18 19">CBS 661.87</strain>
    </source>
</reference>
<gene>
    <name evidence="18" type="ORF">D9615_006376</name>
</gene>
<keyword evidence="19" id="KW-1185">Reference proteome</keyword>
<keyword evidence="7" id="KW-0808">Transferase</keyword>
<dbReference type="GO" id="GO:0008270">
    <property type="term" value="F:zinc ion binding"/>
    <property type="evidence" value="ECO:0007669"/>
    <property type="project" value="UniProtKB-KW"/>
</dbReference>
<evidence type="ECO:0000256" key="1">
    <source>
        <dbReference type="ARBA" id="ARBA00000900"/>
    </source>
</evidence>
<keyword evidence="16" id="KW-0576">Peroxisome</keyword>
<dbReference type="GO" id="GO:0005778">
    <property type="term" value="C:peroxisomal membrane"/>
    <property type="evidence" value="ECO:0007669"/>
    <property type="project" value="UniProtKB-SubCell"/>
</dbReference>
<comment type="caution">
    <text evidence="18">The sequence shown here is derived from an EMBL/GenBank/DDBJ whole genome shotgun (WGS) entry which is preliminary data.</text>
</comment>
<evidence type="ECO:0000256" key="3">
    <source>
        <dbReference type="ARBA" id="ARBA00004906"/>
    </source>
</evidence>
<dbReference type="EMBL" id="JAACJP010000024">
    <property type="protein sequence ID" value="KAF5377295.1"/>
    <property type="molecule type" value="Genomic_DNA"/>
</dbReference>
<dbReference type="PANTHER" id="PTHR23350:SF0">
    <property type="entry name" value="PEROXISOME BIOGENESIS FACTOR 10"/>
    <property type="match status" value="1"/>
</dbReference>
<feature type="domain" description="Pex N-terminal" evidence="17">
    <location>
        <begin position="24"/>
        <end position="167"/>
    </location>
</feature>
<comment type="similarity">
    <text evidence="4">Belongs to the pex2/pex10/pex12 family.</text>
</comment>
<keyword evidence="11" id="KW-0833">Ubl conjugation pathway</keyword>
<dbReference type="GO" id="GO:0016562">
    <property type="term" value="P:protein import into peroxisome matrix, receptor recycling"/>
    <property type="evidence" value="ECO:0007669"/>
    <property type="project" value="UniProtKB-ARBA"/>
</dbReference>
<keyword evidence="6" id="KW-0813">Transport</keyword>
<comment type="subcellular location">
    <subcellularLocation>
        <location evidence="2">Peroxisome membrane</location>
        <topology evidence="2">Multi-pass membrane protein</topology>
    </subcellularLocation>
</comment>
<evidence type="ECO:0000259" key="17">
    <source>
        <dbReference type="Pfam" id="PF04757"/>
    </source>
</evidence>
<dbReference type="Proteomes" id="UP000565441">
    <property type="component" value="Unassembled WGS sequence"/>
</dbReference>
<keyword evidence="9" id="KW-0479">Metal-binding</keyword>
<dbReference type="InterPro" id="IPR006845">
    <property type="entry name" value="Pex_N"/>
</dbReference>
<sequence length="206" mass="23265">MMPLPSFPQAQQAQIIRANQRDLYHVSSLREQTESVLRSWLGTRWLTRWDKEVDLLVKLAYYGATTGRAMQTLGEEYTDIWQYSFAQRATPPASRTRAGLILLPTLSAYVLSRLGSRASLRERYPPLGELLKALPTGLEVLSEINLAIFYLSGTYHDIAKRVFGIRHYKAIVDTGRSAYKATIIFFAWTLIDSSTPAPSNNGHSKI</sequence>
<evidence type="ECO:0000256" key="13">
    <source>
        <dbReference type="ARBA" id="ARBA00022927"/>
    </source>
</evidence>
<evidence type="ECO:0000256" key="8">
    <source>
        <dbReference type="ARBA" id="ARBA00022692"/>
    </source>
</evidence>
<keyword evidence="15" id="KW-0472">Membrane</keyword>
<evidence type="ECO:0000256" key="12">
    <source>
        <dbReference type="ARBA" id="ARBA00022833"/>
    </source>
</evidence>
<dbReference type="Pfam" id="PF04757">
    <property type="entry name" value="Pex2_Pex12"/>
    <property type="match status" value="1"/>
</dbReference>
<proteinExistence type="inferred from homology"/>
<evidence type="ECO:0000313" key="19">
    <source>
        <dbReference type="Proteomes" id="UP000565441"/>
    </source>
</evidence>
<evidence type="ECO:0000256" key="2">
    <source>
        <dbReference type="ARBA" id="ARBA00004585"/>
    </source>
</evidence>
<keyword evidence="13" id="KW-0653">Protein transport</keyword>
<evidence type="ECO:0000256" key="16">
    <source>
        <dbReference type="ARBA" id="ARBA00023140"/>
    </source>
</evidence>
<dbReference type="GO" id="GO:0016567">
    <property type="term" value="P:protein ubiquitination"/>
    <property type="evidence" value="ECO:0007669"/>
    <property type="project" value="UniProtKB-ARBA"/>
</dbReference>
<evidence type="ECO:0000256" key="11">
    <source>
        <dbReference type="ARBA" id="ARBA00022786"/>
    </source>
</evidence>
<dbReference type="GO" id="GO:0061630">
    <property type="term" value="F:ubiquitin protein ligase activity"/>
    <property type="evidence" value="ECO:0007669"/>
    <property type="project" value="UniProtKB-EC"/>
</dbReference>
<accession>A0A8H5H6H9</accession>